<evidence type="ECO:0000313" key="3">
    <source>
        <dbReference type="Proteomes" id="UP000789706"/>
    </source>
</evidence>
<protein>
    <submittedName>
        <fullName evidence="2">2624_t:CDS:1</fullName>
    </submittedName>
</protein>
<keyword evidence="3" id="KW-1185">Reference proteome</keyword>
<gene>
    <name evidence="2" type="ORF">DEBURN_LOCUS7127</name>
</gene>
<evidence type="ECO:0000256" key="1">
    <source>
        <dbReference type="SAM" id="MobiDB-lite"/>
    </source>
</evidence>
<feature type="compositionally biased region" description="Low complexity" evidence="1">
    <location>
        <begin position="96"/>
        <end position="113"/>
    </location>
</feature>
<accession>A0A9N9B0L4</accession>
<feature type="compositionally biased region" description="Polar residues" evidence="1">
    <location>
        <begin position="340"/>
        <end position="357"/>
    </location>
</feature>
<dbReference type="Proteomes" id="UP000789706">
    <property type="component" value="Unassembled WGS sequence"/>
</dbReference>
<feature type="compositionally biased region" description="Polar residues" evidence="1">
    <location>
        <begin position="144"/>
        <end position="160"/>
    </location>
</feature>
<dbReference type="OrthoDB" id="2141344at2759"/>
<feature type="compositionally biased region" description="Polar residues" evidence="1">
    <location>
        <begin position="1"/>
        <end position="12"/>
    </location>
</feature>
<sequence length="440" mass="49236">MPPHTSLQYTMPSNNTTNSKATSASSYIFAPSWLTNLNNKTGPATTILSPAHVSTIEGNSNTNNETNEEEVVVVGSKNRDGLGVIKQVRDNMVKDSNSSLSSPTPRTSSTSTRPKSRDFSLLTTLEETESNEETLKAIHGRARSVSQANPNISSSPTSFDRNFPTLAKNKQISLSVDLPAKNVDNMWANSDIKSKLLSPTTYNHLPEDSTKLNNNNIDNEPELERRMSLVPKVESGKLDGKRTIIKQSMKRKTSRSLSMDSVARSQHFRPYLRETVGLSSRRLSVGNNPKYNWSSNLTMGKMGHFKILSEDEEDILNYFLTEQINDIGSSSSIEYNQINDDNLENSNSVPQSPVSTSLEREEKFLRQLGWQKPYEKDDDSSQWAITEEEKRLFINLVRALSGGVSINEKRISKNTSLSNGEINRAKRNWAAAITIKKQEW</sequence>
<comment type="caution">
    <text evidence="2">The sequence shown here is derived from an EMBL/GenBank/DDBJ whole genome shotgun (WGS) entry which is preliminary data.</text>
</comment>
<feature type="region of interest" description="Disordered" evidence="1">
    <location>
        <begin position="88"/>
        <end position="162"/>
    </location>
</feature>
<feature type="region of interest" description="Disordered" evidence="1">
    <location>
        <begin position="340"/>
        <end position="359"/>
    </location>
</feature>
<dbReference type="AlphaFoldDB" id="A0A9N9B0L4"/>
<proteinExistence type="predicted"/>
<feature type="region of interest" description="Disordered" evidence="1">
    <location>
        <begin position="1"/>
        <end position="22"/>
    </location>
</feature>
<feature type="compositionally biased region" description="Low complexity" evidence="1">
    <location>
        <begin position="13"/>
        <end position="22"/>
    </location>
</feature>
<dbReference type="EMBL" id="CAJVPK010000818">
    <property type="protein sequence ID" value="CAG8551596.1"/>
    <property type="molecule type" value="Genomic_DNA"/>
</dbReference>
<evidence type="ECO:0000313" key="2">
    <source>
        <dbReference type="EMBL" id="CAG8551596.1"/>
    </source>
</evidence>
<organism evidence="2 3">
    <name type="scientific">Diversispora eburnea</name>
    <dbReference type="NCBI Taxonomy" id="1213867"/>
    <lineage>
        <taxon>Eukaryota</taxon>
        <taxon>Fungi</taxon>
        <taxon>Fungi incertae sedis</taxon>
        <taxon>Mucoromycota</taxon>
        <taxon>Glomeromycotina</taxon>
        <taxon>Glomeromycetes</taxon>
        <taxon>Diversisporales</taxon>
        <taxon>Diversisporaceae</taxon>
        <taxon>Diversispora</taxon>
    </lineage>
</organism>
<name>A0A9N9B0L4_9GLOM</name>
<reference evidence="2" key="1">
    <citation type="submission" date="2021-06" db="EMBL/GenBank/DDBJ databases">
        <authorList>
            <person name="Kallberg Y."/>
            <person name="Tangrot J."/>
            <person name="Rosling A."/>
        </authorList>
    </citation>
    <scope>NUCLEOTIDE SEQUENCE</scope>
    <source>
        <strain evidence="2">AZ414A</strain>
    </source>
</reference>